<dbReference type="RefSeq" id="WP_075048479.1">
    <property type="nucleotide sequence ID" value="NZ_CP012328.1"/>
</dbReference>
<dbReference type="AlphaFoldDB" id="A0A0K1P6I6"/>
<organism evidence="1 2">
    <name type="scientific">Spiroplasma turonicum</name>
    <dbReference type="NCBI Taxonomy" id="216946"/>
    <lineage>
        <taxon>Bacteria</taxon>
        <taxon>Bacillati</taxon>
        <taxon>Mycoplasmatota</taxon>
        <taxon>Mollicutes</taxon>
        <taxon>Entomoplasmatales</taxon>
        <taxon>Spiroplasmataceae</taxon>
        <taxon>Spiroplasma</taxon>
    </lineage>
</organism>
<dbReference type="OrthoDB" id="390792at2"/>
<reference evidence="1 2" key="1">
    <citation type="journal article" date="2015" name="Genome Announc.">
        <title>Complete Genome Sequence of Spiroplasma turonicum Strain Tab4cT, a Parasite of a Horse Fly, Haematopota sp. (Diptera: Tabanidae).</title>
        <authorList>
            <person name="Davis R.E."/>
            <person name="Shao J."/>
            <person name="Zhao Y."/>
            <person name="Gasparich G.E."/>
            <person name="Gaynor B.J."/>
            <person name="Donofrio N."/>
        </authorList>
    </citation>
    <scope>NUCLEOTIDE SEQUENCE [LARGE SCALE GENOMIC DNA]</scope>
    <source>
        <strain evidence="1 2">Tab4c</strain>
    </source>
</reference>
<evidence type="ECO:0000313" key="1">
    <source>
        <dbReference type="EMBL" id="AKU79895.1"/>
    </source>
</evidence>
<dbReference type="EMBL" id="CP012328">
    <property type="protein sequence ID" value="AKU79895.1"/>
    <property type="molecule type" value="Genomic_DNA"/>
</dbReference>
<dbReference type="STRING" id="216946.STURO_v1c06470"/>
<keyword evidence="2" id="KW-1185">Reference proteome</keyword>
<evidence type="ECO:0000313" key="2">
    <source>
        <dbReference type="Proteomes" id="UP000067243"/>
    </source>
</evidence>
<accession>A0A0K1P6I6</accession>
<dbReference type="Proteomes" id="UP000067243">
    <property type="component" value="Chromosome"/>
</dbReference>
<dbReference type="PATRIC" id="fig|216946.3.peg.667"/>
<sequence>MKKLMSITSLLGISVYSISTTFTVTSCSTNGEEKKQATELTYVDGKTDSEFVNLLKNDNNLQLSNGGDTNTYRNFKLSEDNKGLGDDYGDTKNNLFEFKLGDLFSLEGTAMSKFDNQAPFFEQTKDLKEVDGNDEHLNGWNTFTIKGNKGDTEFKLNCFYIKVNINYDEQKMDLLSVDHLFYKTIKIS</sequence>
<protein>
    <recommendedName>
        <fullName evidence="3">Lipoprotein</fullName>
    </recommendedName>
</protein>
<proteinExistence type="predicted"/>
<dbReference type="KEGG" id="stur:STURON_00649"/>
<name>A0A0K1P6I6_9MOLU</name>
<dbReference type="PROSITE" id="PS51257">
    <property type="entry name" value="PROKAR_LIPOPROTEIN"/>
    <property type="match status" value="1"/>
</dbReference>
<gene>
    <name evidence="1" type="ORF">STURON_00649</name>
</gene>
<evidence type="ECO:0008006" key="3">
    <source>
        <dbReference type="Google" id="ProtNLM"/>
    </source>
</evidence>